<evidence type="ECO:0000256" key="10">
    <source>
        <dbReference type="SAM" id="MobiDB-lite"/>
    </source>
</evidence>
<evidence type="ECO:0000256" key="4">
    <source>
        <dbReference type="ARBA" id="ARBA00022763"/>
    </source>
</evidence>
<evidence type="ECO:0000256" key="8">
    <source>
        <dbReference type="ARBA" id="ARBA00023204"/>
    </source>
</evidence>
<dbReference type="InterPro" id="IPR043686">
    <property type="entry name" value="Uup"/>
</dbReference>
<accession>A0ABV7JC24</accession>
<dbReference type="InterPro" id="IPR032781">
    <property type="entry name" value="ABC_tran_Xtn"/>
</dbReference>
<keyword evidence="7 9" id="KW-0238">DNA-binding</keyword>
<dbReference type="PROSITE" id="PS00211">
    <property type="entry name" value="ABC_TRANSPORTER_1"/>
    <property type="match status" value="1"/>
</dbReference>
<feature type="domain" description="ABC transporter" evidence="11">
    <location>
        <begin position="4"/>
        <end position="243"/>
    </location>
</feature>
<dbReference type="SUPFAM" id="SSF52540">
    <property type="entry name" value="P-loop containing nucleoside triphosphate hydrolases"/>
    <property type="match status" value="2"/>
</dbReference>
<keyword evidence="4 9" id="KW-0227">DNA damage</keyword>
<evidence type="ECO:0000256" key="6">
    <source>
        <dbReference type="ARBA" id="ARBA00022840"/>
    </source>
</evidence>
<feature type="coiled-coil region" evidence="9">
    <location>
        <begin position="563"/>
        <end position="624"/>
    </location>
</feature>
<organism evidence="12 13">
    <name type="scientific">Marinicella sediminis</name>
    <dbReference type="NCBI Taxonomy" id="1792834"/>
    <lineage>
        <taxon>Bacteria</taxon>
        <taxon>Pseudomonadati</taxon>
        <taxon>Pseudomonadota</taxon>
        <taxon>Gammaproteobacteria</taxon>
        <taxon>Lysobacterales</taxon>
        <taxon>Marinicellaceae</taxon>
        <taxon>Marinicella</taxon>
    </lineage>
</organism>
<evidence type="ECO:0000256" key="2">
    <source>
        <dbReference type="ARBA" id="ARBA00022737"/>
    </source>
</evidence>
<dbReference type="PANTHER" id="PTHR42855">
    <property type="entry name" value="ABC TRANSPORTER ATP-BINDING SUBUNIT"/>
    <property type="match status" value="1"/>
</dbReference>
<gene>
    <name evidence="9" type="primary">uup</name>
    <name evidence="12" type="ORF">ACFODZ_14790</name>
</gene>
<dbReference type="RefSeq" id="WP_109862415.1">
    <property type="nucleotide sequence ID" value="NZ_JBHRTS010000008.1"/>
</dbReference>
<dbReference type="Gene3D" id="1.10.287.380">
    <property type="entry name" value="Valyl-tRNA synthetase, C-terminal domain"/>
    <property type="match status" value="1"/>
</dbReference>
<evidence type="ECO:0000256" key="7">
    <source>
        <dbReference type="ARBA" id="ARBA00023125"/>
    </source>
</evidence>
<dbReference type="InterPro" id="IPR003439">
    <property type="entry name" value="ABC_transporter-like_ATP-bd"/>
</dbReference>
<dbReference type="Pfam" id="PF16326">
    <property type="entry name" value="ABC_tran_CTD"/>
    <property type="match status" value="1"/>
</dbReference>
<evidence type="ECO:0000256" key="3">
    <source>
        <dbReference type="ARBA" id="ARBA00022741"/>
    </source>
</evidence>
<keyword evidence="5 9" id="KW-0378">Hydrolase</keyword>
<keyword evidence="6 9" id="KW-0067">ATP-binding</keyword>
<dbReference type="InterPro" id="IPR051309">
    <property type="entry name" value="ABCF_ATPase"/>
</dbReference>
<comment type="similarity">
    <text evidence="9">Belongs to the ABC transporter superfamily. ABCF family. Uup subfamily.</text>
</comment>
<dbReference type="InterPro" id="IPR017871">
    <property type="entry name" value="ABC_transporter-like_CS"/>
</dbReference>
<comment type="subcellular location">
    <subcellularLocation>
        <location evidence="9">Cytoplasm</location>
    </subcellularLocation>
    <text evidence="9">Associates with ribosomes.</text>
</comment>
<reference evidence="13" key="1">
    <citation type="journal article" date="2019" name="Int. J. Syst. Evol. Microbiol.">
        <title>The Global Catalogue of Microorganisms (GCM) 10K type strain sequencing project: providing services to taxonomists for standard genome sequencing and annotation.</title>
        <authorList>
            <consortium name="The Broad Institute Genomics Platform"/>
            <consortium name="The Broad Institute Genome Sequencing Center for Infectious Disease"/>
            <person name="Wu L."/>
            <person name="Ma J."/>
        </authorList>
    </citation>
    <scope>NUCLEOTIDE SEQUENCE [LARGE SCALE GENOMIC DNA]</scope>
    <source>
        <strain evidence="13">KCTC 42953</strain>
    </source>
</reference>
<comment type="function">
    <text evidence="9">Probably plays a role in ribosome assembly or function. May be involved in resolution of branched DNA intermediates that result from template switching in postreplication gaps. Binds DNA and has ATPase activity.</text>
</comment>
<sequence length="625" mass="70654">MSLISFDHVSIDFGAHPILDSVDLSVARGQKLALIGRNGEGKSTLLKILAGEVPVDDGQIIKQDGIKVAMMKQSAANESESTVRQFLLHALGQVGLALEQYETTDDPDLMADLQHTIDEHDGWQLLHQLDTVISRLKLNAHDVIKSLSGGVRRRINLAAALVQNPDVLLLDEPTNHLDIESILWLQDMVNQLHCAVIFVTHDRTFLRSIANGILELDRGKIYQYDCNYDTYLNRREDRLNAEIKEWERLDKKLSQEEIWVRQGVKARRTRSESRVKDLLDLREQRKSRRTQSGTSKATINVAEASGKKVIVAHNVGFAYDDQVILEGFSSKIMRGDKVGIIGPNGVGKTTLVQLLLGEIEPQQGSVKLGTGIEVAYFDQLKQHINEDDTVQNNLQLGTDFVTINGKPKHVISYLQDFLFNAEKIRGPASVLSGGERSRLMLARLFARPANLIVMDEPTNDLDMETLDLIQDLLFDFQGTLILISHDRDFIDNVCTQTIVFENPTDGVYEVNEYVGGYEDYLRQRRKPVPVQVADKADHNEPAAKQPKPRNKTNKLTFKDKHELEQLPEQIDALETAIAEFNEQMCAPDFYSQDEAIIKQITRDISRLEQDLQKAYDRWDELEAKT</sequence>
<dbReference type="Gene3D" id="3.40.50.300">
    <property type="entry name" value="P-loop containing nucleotide triphosphate hydrolases"/>
    <property type="match status" value="2"/>
</dbReference>
<dbReference type="HAMAP" id="MF_00848">
    <property type="entry name" value="Uup"/>
    <property type="match status" value="1"/>
</dbReference>
<evidence type="ECO:0000256" key="5">
    <source>
        <dbReference type="ARBA" id="ARBA00022801"/>
    </source>
</evidence>
<dbReference type="Pfam" id="PF00005">
    <property type="entry name" value="ABC_tran"/>
    <property type="match status" value="2"/>
</dbReference>
<comment type="caution">
    <text evidence="12">The sequence shown here is derived from an EMBL/GenBank/DDBJ whole genome shotgun (WGS) entry which is preliminary data.</text>
</comment>
<dbReference type="SMART" id="SM00382">
    <property type="entry name" value="AAA"/>
    <property type="match status" value="2"/>
</dbReference>
<name>A0ABV7JC24_9GAMM</name>
<dbReference type="Proteomes" id="UP001595533">
    <property type="component" value="Unassembled WGS sequence"/>
</dbReference>
<feature type="binding site" evidence="9">
    <location>
        <begin position="342"/>
        <end position="349"/>
    </location>
    <ligand>
        <name>ATP</name>
        <dbReference type="ChEBI" id="CHEBI:30616"/>
        <label>2</label>
    </ligand>
</feature>
<evidence type="ECO:0000313" key="12">
    <source>
        <dbReference type="EMBL" id="MFC3195519.1"/>
    </source>
</evidence>
<evidence type="ECO:0000313" key="13">
    <source>
        <dbReference type="Proteomes" id="UP001595533"/>
    </source>
</evidence>
<keyword evidence="9" id="KW-0175">Coiled coil</keyword>
<dbReference type="InterPro" id="IPR037118">
    <property type="entry name" value="Val-tRNA_synth_C_sf"/>
</dbReference>
<keyword evidence="8 9" id="KW-0234">DNA repair</keyword>
<evidence type="ECO:0000256" key="1">
    <source>
        <dbReference type="ARBA" id="ARBA00022490"/>
    </source>
</evidence>
<dbReference type="InterPro" id="IPR027417">
    <property type="entry name" value="P-loop_NTPase"/>
</dbReference>
<comment type="catalytic activity">
    <reaction evidence="9">
        <text>ATP + H2O = ADP + phosphate + H(+)</text>
        <dbReference type="Rhea" id="RHEA:13065"/>
        <dbReference type="ChEBI" id="CHEBI:15377"/>
        <dbReference type="ChEBI" id="CHEBI:15378"/>
        <dbReference type="ChEBI" id="CHEBI:30616"/>
        <dbReference type="ChEBI" id="CHEBI:43474"/>
        <dbReference type="ChEBI" id="CHEBI:456216"/>
    </reaction>
</comment>
<evidence type="ECO:0000259" key="11">
    <source>
        <dbReference type="PROSITE" id="PS50893"/>
    </source>
</evidence>
<feature type="region of interest" description="Disordered" evidence="10">
    <location>
        <begin position="534"/>
        <end position="554"/>
    </location>
</feature>
<keyword evidence="13" id="KW-1185">Reference proteome</keyword>
<dbReference type="EMBL" id="JBHRTS010000008">
    <property type="protein sequence ID" value="MFC3195519.1"/>
    <property type="molecule type" value="Genomic_DNA"/>
</dbReference>
<dbReference type="Pfam" id="PF12848">
    <property type="entry name" value="ABC_tran_Xtn"/>
    <property type="match status" value="1"/>
</dbReference>
<protein>
    <recommendedName>
        <fullName evidence="9">ATP-binding protein Uup</fullName>
        <ecNumber evidence="9">3.6.1.-</ecNumber>
    </recommendedName>
</protein>
<dbReference type="PROSITE" id="PS50893">
    <property type="entry name" value="ABC_TRANSPORTER_2"/>
    <property type="match status" value="2"/>
</dbReference>
<proteinExistence type="inferred from homology"/>
<feature type="domain" description="ABC transporter" evidence="11">
    <location>
        <begin position="310"/>
        <end position="527"/>
    </location>
</feature>
<dbReference type="GO" id="GO:0005524">
    <property type="term" value="F:ATP binding"/>
    <property type="evidence" value="ECO:0007669"/>
    <property type="project" value="UniProtKB-KW"/>
</dbReference>
<evidence type="ECO:0000256" key="9">
    <source>
        <dbReference type="HAMAP-Rule" id="MF_00848"/>
    </source>
</evidence>
<keyword evidence="2 9" id="KW-0677">Repeat</keyword>
<feature type="binding site" evidence="9">
    <location>
        <begin position="36"/>
        <end position="43"/>
    </location>
    <ligand>
        <name>ATP</name>
        <dbReference type="ChEBI" id="CHEBI:30616"/>
        <label>1</label>
    </ligand>
</feature>
<dbReference type="CDD" id="cd03221">
    <property type="entry name" value="ABCF_EF-3"/>
    <property type="match status" value="2"/>
</dbReference>
<dbReference type="EC" id="3.6.1.-" evidence="9"/>
<dbReference type="PANTHER" id="PTHR42855:SF1">
    <property type="entry name" value="ABC TRANSPORTER DOMAIN-CONTAINING PROTEIN"/>
    <property type="match status" value="1"/>
</dbReference>
<keyword evidence="1 9" id="KW-0963">Cytoplasm</keyword>
<dbReference type="InterPro" id="IPR032524">
    <property type="entry name" value="ABC_tran_C"/>
</dbReference>
<dbReference type="InterPro" id="IPR003593">
    <property type="entry name" value="AAA+_ATPase"/>
</dbReference>
<keyword evidence="3 9" id="KW-0547">Nucleotide-binding</keyword>